<name>F0VCL4_NEOCL</name>
<feature type="compositionally biased region" description="Acidic residues" evidence="2">
    <location>
        <begin position="223"/>
        <end position="233"/>
    </location>
</feature>
<feature type="region of interest" description="Disordered" evidence="2">
    <location>
        <begin position="538"/>
        <end position="570"/>
    </location>
</feature>
<dbReference type="OrthoDB" id="332250at2759"/>
<protein>
    <recommendedName>
        <fullName evidence="5">Centrosomal protein of 120 kDa</fullName>
    </recommendedName>
</protein>
<evidence type="ECO:0000256" key="1">
    <source>
        <dbReference type="SAM" id="Coils"/>
    </source>
</evidence>
<feature type="region of interest" description="Disordered" evidence="2">
    <location>
        <begin position="1213"/>
        <end position="1315"/>
    </location>
</feature>
<feature type="region of interest" description="Disordered" evidence="2">
    <location>
        <begin position="583"/>
        <end position="659"/>
    </location>
</feature>
<keyword evidence="1" id="KW-0175">Coiled coil</keyword>
<organism evidence="3 4">
    <name type="scientific">Neospora caninum (strain Liverpool)</name>
    <dbReference type="NCBI Taxonomy" id="572307"/>
    <lineage>
        <taxon>Eukaryota</taxon>
        <taxon>Sar</taxon>
        <taxon>Alveolata</taxon>
        <taxon>Apicomplexa</taxon>
        <taxon>Conoidasida</taxon>
        <taxon>Coccidia</taxon>
        <taxon>Eucoccidiorida</taxon>
        <taxon>Eimeriorina</taxon>
        <taxon>Sarcocystidae</taxon>
        <taxon>Neospora</taxon>
    </lineage>
</organism>
<dbReference type="VEuPathDB" id="ToxoDB:NCLIV_014980"/>
<evidence type="ECO:0008006" key="5">
    <source>
        <dbReference type="Google" id="ProtNLM"/>
    </source>
</evidence>
<proteinExistence type="predicted"/>
<feature type="compositionally biased region" description="Low complexity" evidence="2">
    <location>
        <begin position="927"/>
        <end position="938"/>
    </location>
</feature>
<evidence type="ECO:0000313" key="3">
    <source>
        <dbReference type="EMBL" id="CBZ51703.1"/>
    </source>
</evidence>
<dbReference type="GO" id="GO:0005815">
    <property type="term" value="C:microtubule organizing center"/>
    <property type="evidence" value="ECO:0007669"/>
    <property type="project" value="TreeGrafter"/>
</dbReference>
<dbReference type="eggNOG" id="ENOG502QYQA">
    <property type="taxonomic scope" value="Eukaryota"/>
</dbReference>
<dbReference type="InterPro" id="IPR039893">
    <property type="entry name" value="CEP120-like"/>
</dbReference>
<dbReference type="RefSeq" id="XP_003881736.1">
    <property type="nucleotide sequence ID" value="XM_003881687.1"/>
</dbReference>
<feature type="compositionally biased region" description="Basic and acidic residues" evidence="2">
    <location>
        <begin position="591"/>
        <end position="611"/>
    </location>
</feature>
<feature type="region of interest" description="Disordered" evidence="2">
    <location>
        <begin position="105"/>
        <end position="124"/>
    </location>
</feature>
<gene>
    <name evidence="3" type="ORF">NCLIV_014980</name>
</gene>
<accession>F0VCL4</accession>
<dbReference type="OMA" id="SEGFCAY"/>
<dbReference type="GeneID" id="13444170"/>
<feature type="compositionally biased region" description="Basic and acidic residues" evidence="2">
    <location>
        <begin position="634"/>
        <end position="647"/>
    </location>
</feature>
<evidence type="ECO:0000313" key="4">
    <source>
        <dbReference type="Proteomes" id="UP000007494"/>
    </source>
</evidence>
<feature type="compositionally biased region" description="Low complexity" evidence="2">
    <location>
        <begin position="1245"/>
        <end position="1264"/>
    </location>
</feature>
<dbReference type="InParanoid" id="F0VCL4"/>
<dbReference type="EMBL" id="FR823386">
    <property type="protein sequence ID" value="CBZ51703.1"/>
    <property type="molecule type" value="Genomic_DNA"/>
</dbReference>
<feature type="region of interest" description="Disordered" evidence="2">
    <location>
        <begin position="927"/>
        <end position="960"/>
    </location>
</feature>
<feature type="coiled-coil region" evidence="1">
    <location>
        <begin position="989"/>
        <end position="1116"/>
    </location>
</feature>
<keyword evidence="4" id="KW-1185">Reference proteome</keyword>
<sequence>MDFLLAREAAPYAAAGCRPSGEFPVGDTQPFETSIPCVSITLQFKAKSVQNGARSKPTAEEAGDAAACPCAVDLSEVDGVLDDLAASPAGYFVCKLHRLLKRLEPRGSENAEQPSRSQDERPGAHGDCVASFQCRVFGTLLDVSDFLWRVGELYLVIQPLGASRRARRQAHSSPRPAHSPQERGDRRQRAESRENSRKRETSIGPDTRQDRRVSFSSARDTESDRDELDEDPGQEPRYVTFSLKEVLDGPTPGRRAPPNADGRLREFDNEVQLDPGDDGTLLWVRLRLEEFEVPYGTDRDHPSLPPREAGDAFVLSLSIVENRSLRALVRLGEAHGRKLEGSLGEEGASHKLAKVSAASPGDSTRLSLRLGTARRPCAPSPLDAQKPPGCEAERQPALVPQCRFALALVGSWAEALLYFKSLATAWVQLELPREDERERPVMPEKLGRGRSASLRRAAHARPMELSIDLTPLATRVAQHLAMLHHADAFPPGTAPSPSLVLTNSLCALLHSSNHPRQPRRISLQAQLLFLVFKDHPTGTPDSARELPSPSLQPRRDSLASPQGPRCERPDALASLSRGSLSEAAFQPLSHDSPRPTEREVDRNREDGKENDSQCLNRADAPRLAPLGDGPDAESDSRTCDEAQERRTHPGLPSPGRCERGAAGAVAATAAAASMPAAMLNGQTKTGNEGVQSVSSLPQFTLKNVLSPAQCLDEGFPCTSVALPTQNLPGHGQCQPAIWRLSVDLVSLQLRAETLASRRAVYVHYTYAPFGPQHSFSTEPPVDCSSGEAVPLSGGFCAYTLTASPARLFQSLRTTPLELEVFGLADARAASPPVSRRASLCALSRRSGSSVPPSPRAPRGELKALRAEKVGTAVVDLDLLAQKPLRRHSQAPHDYQAYSAMLPVTAENGEILGHLHIQLYLEHLRSASATPPSSASAPARAERRESSFSRVSPEAAVAGSGEKNGLSFSVAYEMELWKRAEEAKFLAELKTRAVEEREKFLEEMRRVENAKNQEIRGKQEALQHLQLQLKQMAQQLQQKALELQSRENDLRSERERCLQLAARTSDEMTGATRRLREEKEHAVQLEKQRSHLLERQNAELQSEVTRIRARLDFLEEENCELRQHLTSGPTAQLQSDLKLKLYQVADLESRLTAMTASRDYFVESCATLLDKLHAVKEQTASGLSPRLEATVESRMASLRSEIGSLRLAILESQQAKASSSPRRQAVQAAALPTQDSSALRGHSETSLALPALPPSSFSSTLSAPPGAFREASTPSLKQKGNHLAPDVPPVPHTEPLQAAGQSEGEAGPDAKAEEIESKVSVIEKELERLLKNGAYTEEDTMVQALRGKIGRLRAMKRLL</sequence>
<dbReference type="GO" id="GO:0010564">
    <property type="term" value="P:regulation of cell cycle process"/>
    <property type="evidence" value="ECO:0007669"/>
    <property type="project" value="TreeGrafter"/>
</dbReference>
<feature type="region of interest" description="Disordered" evidence="2">
    <location>
        <begin position="163"/>
        <end position="262"/>
    </location>
</feature>
<evidence type="ECO:0000256" key="2">
    <source>
        <dbReference type="SAM" id="MobiDB-lite"/>
    </source>
</evidence>
<dbReference type="Proteomes" id="UP000007494">
    <property type="component" value="Chromosome V"/>
</dbReference>
<dbReference type="PANTHER" id="PTHR21574:SF0">
    <property type="entry name" value="CENTROSOMAL PROTEIN OF 120 KDA"/>
    <property type="match status" value="1"/>
</dbReference>
<feature type="compositionally biased region" description="Basic and acidic residues" evidence="2">
    <location>
        <begin position="180"/>
        <end position="213"/>
    </location>
</feature>
<reference evidence="4" key="1">
    <citation type="journal article" date="2012" name="PLoS Pathog.">
        <title>Comparative genomics of the apicomplexan parasites Toxoplasma gondii and Neospora caninum: Coccidia differing in host range and transmission strategy.</title>
        <authorList>
            <person name="Reid A.J."/>
            <person name="Vermont S.J."/>
            <person name="Cotton J.A."/>
            <person name="Harris D."/>
            <person name="Hill-Cawthorne G.A."/>
            <person name="Konen-Waisman S."/>
            <person name="Latham S.M."/>
            <person name="Mourier T."/>
            <person name="Norton R."/>
            <person name="Quail M.A."/>
            <person name="Sanders M."/>
            <person name="Shanmugam D."/>
            <person name="Sohal A."/>
            <person name="Wasmuth J.D."/>
            <person name="Brunk B."/>
            <person name="Grigg M.E."/>
            <person name="Howard J.C."/>
            <person name="Parkinson J."/>
            <person name="Roos D.S."/>
            <person name="Trees A.J."/>
            <person name="Berriman M."/>
            <person name="Pain A."/>
            <person name="Wastling J.M."/>
        </authorList>
    </citation>
    <scope>NUCLEOTIDE SEQUENCE [LARGE SCALE GENOMIC DNA]</scope>
    <source>
        <strain evidence="4">Liverpool</strain>
    </source>
</reference>
<dbReference type="PANTHER" id="PTHR21574">
    <property type="entry name" value="CENTROSOMAL PROTEIN OF 120 KDA"/>
    <property type="match status" value="1"/>
</dbReference>